<dbReference type="InterPro" id="IPR038499">
    <property type="entry name" value="BRO1_sf"/>
</dbReference>
<dbReference type="Gene3D" id="1.20.120.560">
    <property type="entry name" value="alix/aip1 in complex with the ypdl late domain"/>
    <property type="match status" value="1"/>
</dbReference>
<proteinExistence type="inferred from homology"/>
<evidence type="ECO:0000256" key="1">
    <source>
        <dbReference type="ARBA" id="ARBA00038154"/>
    </source>
</evidence>
<dbReference type="PROSITE" id="PS51180">
    <property type="entry name" value="BRO1"/>
    <property type="match status" value="1"/>
</dbReference>
<dbReference type="PANTHER" id="PTHR23030">
    <property type="entry name" value="PCD6 INTERACTING PROTEIN-RELATED"/>
    <property type="match status" value="1"/>
</dbReference>
<dbReference type="Pfam" id="PF13949">
    <property type="entry name" value="ALIX_LYPXL_bnd"/>
    <property type="match status" value="1"/>
</dbReference>
<reference evidence="3" key="1">
    <citation type="submission" date="2022-07" db="EMBL/GenBank/DDBJ databases">
        <title>Phylogenomic reconstructions and comparative analyses of Kickxellomycotina fungi.</title>
        <authorList>
            <person name="Reynolds N.K."/>
            <person name="Stajich J.E."/>
            <person name="Barry K."/>
            <person name="Grigoriev I.V."/>
            <person name="Crous P."/>
            <person name="Smith M.E."/>
        </authorList>
    </citation>
    <scope>NUCLEOTIDE SEQUENCE</scope>
    <source>
        <strain evidence="3">RSA 567</strain>
    </source>
</reference>
<dbReference type="Proteomes" id="UP001151582">
    <property type="component" value="Unassembled WGS sequence"/>
</dbReference>
<evidence type="ECO:0000313" key="4">
    <source>
        <dbReference type="Proteomes" id="UP001151582"/>
    </source>
</evidence>
<dbReference type="Pfam" id="PF03097">
    <property type="entry name" value="BRO1"/>
    <property type="match status" value="1"/>
</dbReference>
<keyword evidence="4" id="KW-1185">Reference proteome</keyword>
<gene>
    <name evidence="3" type="primary">RIM20</name>
    <name evidence="3" type="ORF">H4R34_003106</name>
</gene>
<protein>
    <submittedName>
        <fullName evidence="3">PH-response regulator protein palA/rim20</fullName>
    </submittedName>
</protein>
<dbReference type="Gene3D" id="1.20.140.50">
    <property type="entry name" value="alix/aip1 like domains"/>
    <property type="match status" value="1"/>
</dbReference>
<evidence type="ECO:0000313" key="3">
    <source>
        <dbReference type="EMBL" id="KAJ1978699.1"/>
    </source>
</evidence>
<dbReference type="OrthoDB" id="64867at2759"/>
<accession>A0A9W8B2T0</accession>
<dbReference type="SMART" id="SM01041">
    <property type="entry name" value="BRO1"/>
    <property type="match status" value="1"/>
</dbReference>
<sequence>MATSPSCQHRPSAAATNLLAVPLLTTTHQTPISQPLRHCIDHVFGEPVKLYARDLAKLDELRLAALDLPVNLTLTHLENQLRYYAQLATVCTKFPDDLQPMPTWHGTDLGSTVPVLPSGLRCEQACLLFNVAASYSHLALAENRVTAAGLRDACGYFQRAAGIFQHLAEHYCPRLTGQFPSELTPSVLNSLCALMLAQAQECCWQKAVSDCKSNSLVAKLARQVSLYYEQASNSIQQRLATDHHLPKAWQCQLALKRTHFDAAAHYRQSKHCLSLNRCGEEIGRLRQAQQAVHAVQSAWSSAIQGSGLSRVWDTVCHTLQDLQSLQRSILLNLQRAEKDNSFVYRATVPEAAALSPIPAASMVNAHVPSQVTQPPSLLSPTTNPPLLAGLLPFAIHQGVALYHDRKSQRIKETIVAPLQDLVTQLQTSVRAMGWADFIPPLVASGQLPMLIERGSQEIKACGGCNRLEQLQKTLCDQAQACVATLAAIERTRPTSNTSVIETVPGSSCSPAVPNPWRTAIQTYQSCLHQAQVHDQGLAKTFNNWRPFISLLEGARNQLMAAIPVVIVSSLGLTEQAILNGLRQVLQEADHWCDQLHQVQSEADQLSRQDDIGSFLTQTYQRQTSEHPNLAWRITPAAFEETLTEQLAKYQPFQQRVQQAHQELAQWQQQLTAHHRQYQQLCQTNPLIHQRTKAFGNLSTAIQRYKELLRRAQQGVQFYESVLIELQTLRDKSDP</sequence>
<organism evidence="3 4">
    <name type="scientific">Dimargaris verticillata</name>
    <dbReference type="NCBI Taxonomy" id="2761393"/>
    <lineage>
        <taxon>Eukaryota</taxon>
        <taxon>Fungi</taxon>
        <taxon>Fungi incertae sedis</taxon>
        <taxon>Zoopagomycota</taxon>
        <taxon>Kickxellomycotina</taxon>
        <taxon>Dimargaritomycetes</taxon>
        <taxon>Dimargaritales</taxon>
        <taxon>Dimargaritaceae</taxon>
        <taxon>Dimargaris</taxon>
    </lineage>
</organism>
<dbReference type="EMBL" id="JANBQB010000261">
    <property type="protein sequence ID" value="KAJ1978699.1"/>
    <property type="molecule type" value="Genomic_DNA"/>
</dbReference>
<dbReference type="AlphaFoldDB" id="A0A9W8B2T0"/>
<comment type="caution">
    <text evidence="3">The sequence shown here is derived from an EMBL/GenBank/DDBJ whole genome shotgun (WGS) entry which is preliminary data.</text>
</comment>
<dbReference type="InterPro" id="IPR004328">
    <property type="entry name" value="BRO1_dom"/>
</dbReference>
<dbReference type="PANTHER" id="PTHR23030:SF39">
    <property type="entry name" value="PROGRAMMED CELL DEATH 6-INTERACTING PROTEIN"/>
    <property type="match status" value="1"/>
</dbReference>
<dbReference type="InterPro" id="IPR025304">
    <property type="entry name" value="ALIX_V_dom"/>
</dbReference>
<dbReference type="Gene3D" id="1.25.40.280">
    <property type="entry name" value="alix/aip1 like domains"/>
    <property type="match status" value="1"/>
</dbReference>
<feature type="domain" description="BRO1" evidence="2">
    <location>
        <begin position="17"/>
        <end position="425"/>
    </location>
</feature>
<evidence type="ECO:0000259" key="2">
    <source>
        <dbReference type="PROSITE" id="PS51180"/>
    </source>
</evidence>
<comment type="similarity">
    <text evidence="1">Belongs to the palA/RIM20 family.</text>
</comment>
<name>A0A9W8B2T0_9FUNG</name>
<dbReference type="GO" id="GO:0005768">
    <property type="term" value="C:endosome"/>
    <property type="evidence" value="ECO:0007669"/>
    <property type="project" value="TreeGrafter"/>
</dbReference>